<protein>
    <submittedName>
        <fullName evidence="1">Uncharacterized protein</fullName>
    </submittedName>
</protein>
<gene>
    <name evidence="1" type="ORF">QJT80_08240</name>
</gene>
<name>A0AA95H7I5_9GAMM</name>
<sequence>MASKRLSHASIKISRACYMRGELNDYEYPDAAIQASLAHLPKF</sequence>
<dbReference type="KEGG" id="tdu:QJT80_08240"/>
<dbReference type="Proteomes" id="UP001300672">
    <property type="component" value="Chromosome"/>
</dbReference>
<reference evidence="1" key="1">
    <citation type="journal article" date="2023" name="Int. J. Mol. Sci.">
        <title>Metagenomics Revealed a New Genus 'Candidatus Thiocaldithrix dubininis' gen. nov., sp. nov. and a New Species 'Candidatus Thiothrix putei' sp. nov. in the Family Thiotrichaceae, Some Members of Which Have Traits of Both Na+- and H+-Motive Energetics.</title>
        <authorList>
            <person name="Ravin N.V."/>
            <person name="Muntyan M.S."/>
            <person name="Smolyakov D.D."/>
            <person name="Rudenko T.S."/>
            <person name="Beletsky A.V."/>
            <person name="Mardanov A.V."/>
            <person name="Grabovich M.Y."/>
        </authorList>
    </citation>
    <scope>NUCLEOTIDE SEQUENCE</scope>
    <source>
        <strain evidence="1">GKL-01</strain>
    </source>
</reference>
<evidence type="ECO:0000313" key="1">
    <source>
        <dbReference type="EMBL" id="WGZ89501.1"/>
    </source>
</evidence>
<dbReference type="AlphaFoldDB" id="A0AA95H7I5"/>
<dbReference type="EMBL" id="CP124755">
    <property type="protein sequence ID" value="WGZ89501.1"/>
    <property type="molecule type" value="Genomic_DNA"/>
</dbReference>
<organism evidence="1">
    <name type="scientific">Candidatus Thiocaldithrix dubininis</name>
    <dbReference type="NCBI Taxonomy" id="3080823"/>
    <lineage>
        <taxon>Bacteria</taxon>
        <taxon>Pseudomonadati</taxon>
        <taxon>Pseudomonadota</taxon>
        <taxon>Gammaproteobacteria</taxon>
        <taxon>Thiotrichales</taxon>
        <taxon>Thiotrichaceae</taxon>
        <taxon>Candidatus Thiocaldithrix</taxon>
    </lineage>
</organism>
<proteinExistence type="predicted"/>
<accession>A0AA95H7I5</accession>
<reference evidence="1" key="2">
    <citation type="submission" date="2023-04" db="EMBL/GenBank/DDBJ databases">
        <authorList>
            <person name="Beletskiy A.V."/>
            <person name="Mardanov A.V."/>
            <person name="Ravin N.V."/>
        </authorList>
    </citation>
    <scope>NUCLEOTIDE SEQUENCE</scope>
    <source>
        <strain evidence="1">GKL-01</strain>
    </source>
</reference>